<dbReference type="PANTHER" id="PTHR40590:SF1">
    <property type="entry name" value="CYTOPLASMIC PROTEIN"/>
    <property type="match status" value="1"/>
</dbReference>
<dbReference type="HOGENOM" id="CLU_057525_1_0_5"/>
<dbReference type="InterPro" id="IPR002816">
    <property type="entry name" value="TraB/PrgY/GumN_fam"/>
</dbReference>
<evidence type="ECO:0000313" key="3">
    <source>
        <dbReference type="Proteomes" id="UP000003635"/>
    </source>
</evidence>
<evidence type="ECO:0000313" key="2">
    <source>
        <dbReference type="EMBL" id="EAR51471.1"/>
    </source>
</evidence>
<evidence type="ECO:0000256" key="1">
    <source>
        <dbReference type="SAM" id="SignalP"/>
    </source>
</evidence>
<proteinExistence type="predicted"/>
<keyword evidence="1" id="KW-0732">Signal</keyword>
<dbReference type="PANTHER" id="PTHR40590">
    <property type="entry name" value="CYTOPLASMIC PROTEIN-RELATED"/>
    <property type="match status" value="1"/>
</dbReference>
<accession>Q2CFL1</accession>
<dbReference type="RefSeq" id="WP_007256736.1">
    <property type="nucleotide sequence ID" value="NZ_CH724109.1"/>
</dbReference>
<dbReference type="eggNOG" id="COG3735">
    <property type="taxonomic scope" value="Bacteria"/>
</dbReference>
<feature type="chain" id="PRO_5004207505" description="GumN family protein" evidence="1">
    <location>
        <begin position="20"/>
        <end position="330"/>
    </location>
</feature>
<dbReference type="InterPro" id="IPR047111">
    <property type="entry name" value="YbaP-like"/>
</dbReference>
<dbReference type="EMBL" id="AAOT01000012">
    <property type="protein sequence ID" value="EAR51471.1"/>
    <property type="molecule type" value="Genomic_DNA"/>
</dbReference>
<keyword evidence="3" id="KW-1185">Reference proteome</keyword>
<organism evidence="2 3">
    <name type="scientific">Oceanicola granulosus (strain ATCC BAA-861 / DSM 15982 / KCTC 12143 / HTCC2516)</name>
    <dbReference type="NCBI Taxonomy" id="314256"/>
    <lineage>
        <taxon>Bacteria</taxon>
        <taxon>Pseudomonadati</taxon>
        <taxon>Pseudomonadota</taxon>
        <taxon>Alphaproteobacteria</taxon>
        <taxon>Rhodobacterales</taxon>
        <taxon>Roseobacteraceae</taxon>
        <taxon>Oceanicola</taxon>
    </lineage>
</organism>
<name>Q2CFL1_OCEGH</name>
<feature type="signal peptide" evidence="1">
    <location>
        <begin position="1"/>
        <end position="19"/>
    </location>
</feature>
<protein>
    <recommendedName>
        <fullName evidence="4">GumN family protein</fullName>
    </recommendedName>
</protein>
<dbReference type="Pfam" id="PF01963">
    <property type="entry name" value="TraB_PrgY_gumN"/>
    <property type="match status" value="1"/>
</dbReference>
<dbReference type="Proteomes" id="UP000003635">
    <property type="component" value="Unassembled WGS sequence"/>
</dbReference>
<dbReference type="CDD" id="cd14789">
    <property type="entry name" value="Tiki"/>
    <property type="match status" value="1"/>
</dbReference>
<sequence length="330" mass="35417">MIRALALTVGLLLPGLAVAACGGPSLLDDLTAAESATLAEAVAETPYGTGLLWRATRDGREVTLLGTMHIHDPRHAALLEQVRPLIAAADEVLLEVTPREEAAMQAAIRDEPERIIITEGPTLPELVDAATWEVLSEAAAARQVPPFMAAKFQPWYLSLTLGVPPCAMPDLAAGLRGLDHLVMREAEAQGVPLRALEPWDTLFTLFDAGTMDEQIALLIYAAGPPELQTSTFVGMLDGYFDGRIAEVWELSRIATYRTPGLDRATADALIALTEERLLEQRNRAWLPVIEAAGPGPVLVAVGAAHLPGESGLLTLLAEAGWRIERLPLTR</sequence>
<dbReference type="OrthoDB" id="9806326at2"/>
<comment type="caution">
    <text evidence="2">The sequence shown here is derived from an EMBL/GenBank/DDBJ whole genome shotgun (WGS) entry which is preliminary data.</text>
</comment>
<evidence type="ECO:0008006" key="4">
    <source>
        <dbReference type="Google" id="ProtNLM"/>
    </source>
</evidence>
<dbReference type="AlphaFoldDB" id="Q2CFL1"/>
<gene>
    <name evidence="2" type="ORF">OG2516_17161</name>
</gene>
<reference evidence="2 3" key="1">
    <citation type="journal article" date="2010" name="J. Bacteriol.">
        <title>Genome sequences of Oceanicola granulosus HTCC2516(T) and Oceanicola batsensis HTCC2597(TDelta).</title>
        <authorList>
            <person name="Thrash J.C."/>
            <person name="Cho J.C."/>
            <person name="Vergin K.L."/>
            <person name="Giovannoni S.J."/>
        </authorList>
    </citation>
    <scope>NUCLEOTIDE SEQUENCE [LARGE SCALE GENOMIC DNA]</scope>
    <source>
        <strain evidence="3">ATCC BAA-861 / DSM 15982 / KCTC 12143 / HTCC2516</strain>
    </source>
</reference>
<dbReference type="STRING" id="314256.OG2516_17161"/>
<dbReference type="PROSITE" id="PS51257">
    <property type="entry name" value="PROKAR_LIPOPROTEIN"/>
    <property type="match status" value="1"/>
</dbReference>